<dbReference type="RefSeq" id="WP_021317944.1">
    <property type="nucleotide sequence ID" value="NZ_AUWY01000074.1"/>
</dbReference>
<dbReference type="AlphaFoldDB" id="T0K6E8"/>
<dbReference type="STRING" id="1346791.M529_10630"/>
<gene>
    <name evidence="1" type="ORF">M529_10630</name>
</gene>
<accession>T0K6E8</accession>
<proteinExistence type="predicted"/>
<evidence type="ECO:0000313" key="2">
    <source>
        <dbReference type="Proteomes" id="UP000015523"/>
    </source>
</evidence>
<dbReference type="EMBL" id="AUWY01000074">
    <property type="protein sequence ID" value="EQB32249.1"/>
    <property type="molecule type" value="Genomic_DNA"/>
</dbReference>
<keyword evidence="2" id="KW-1185">Reference proteome</keyword>
<dbReference type="Proteomes" id="UP000015523">
    <property type="component" value="Unassembled WGS sequence"/>
</dbReference>
<organism evidence="1 2">
    <name type="scientific">Sphingobium ummariense RL-3</name>
    <dbReference type="NCBI Taxonomy" id="1346791"/>
    <lineage>
        <taxon>Bacteria</taxon>
        <taxon>Pseudomonadati</taxon>
        <taxon>Pseudomonadota</taxon>
        <taxon>Alphaproteobacteria</taxon>
        <taxon>Sphingomonadales</taxon>
        <taxon>Sphingomonadaceae</taxon>
        <taxon>Sphingobium</taxon>
    </lineage>
</organism>
<name>T0K6E8_9SPHN</name>
<dbReference type="PATRIC" id="fig|1346791.3.peg.2045"/>
<sequence>MIFEPGTEYWLTWGTTDEQILSSIKVIGQDGTWLHIESEKEGLDPMINLAAPIFISARKRNRETEKGFVSRISFVDHAGREGGHMDIGSEGK</sequence>
<protein>
    <submittedName>
        <fullName evidence="1">Uncharacterized protein</fullName>
    </submittedName>
</protein>
<comment type="caution">
    <text evidence="1">The sequence shown here is derived from an EMBL/GenBank/DDBJ whole genome shotgun (WGS) entry which is preliminary data.</text>
</comment>
<evidence type="ECO:0000313" key="1">
    <source>
        <dbReference type="EMBL" id="EQB32249.1"/>
    </source>
</evidence>
<reference evidence="1 2" key="1">
    <citation type="journal article" date="2013" name="Genome Announc.">
        <title>Draft Genome Sequence of Sphingobium ummariense Strain RL-3, a Hexachlorocyclohexane-Degrading Bacterium.</title>
        <authorList>
            <person name="Kohli P."/>
            <person name="Dua A."/>
            <person name="Sangwan N."/>
            <person name="Oldach P."/>
            <person name="Khurana J.P."/>
            <person name="Lal R."/>
        </authorList>
    </citation>
    <scope>NUCLEOTIDE SEQUENCE [LARGE SCALE GENOMIC DNA]</scope>
    <source>
        <strain evidence="1 2">RL-3</strain>
    </source>
</reference>